<evidence type="ECO:0000256" key="5">
    <source>
        <dbReference type="ARBA" id="ARBA00023136"/>
    </source>
</evidence>
<dbReference type="Proteomes" id="UP001449795">
    <property type="component" value="Chromosome"/>
</dbReference>
<evidence type="ECO:0000313" key="11">
    <source>
        <dbReference type="Proteomes" id="UP001449795"/>
    </source>
</evidence>
<feature type="compositionally biased region" description="Polar residues" evidence="6">
    <location>
        <begin position="503"/>
        <end position="517"/>
    </location>
</feature>
<name>A0ABZ3DBL0_9PROT</name>
<proteinExistence type="predicted"/>
<dbReference type="InterPro" id="IPR025857">
    <property type="entry name" value="MacB_PCD"/>
</dbReference>
<feature type="transmembrane region" description="Helical" evidence="7">
    <location>
        <begin position="694"/>
        <end position="717"/>
    </location>
</feature>
<dbReference type="InterPro" id="IPR003838">
    <property type="entry name" value="ABC3_permease_C"/>
</dbReference>
<feature type="domain" description="ABC3 transporter permease C-terminal" evidence="8">
    <location>
        <begin position="297"/>
        <end position="407"/>
    </location>
</feature>
<keyword evidence="3 7" id="KW-0812">Transmembrane</keyword>
<keyword evidence="2" id="KW-1003">Cell membrane</keyword>
<keyword evidence="4 7" id="KW-1133">Transmembrane helix</keyword>
<evidence type="ECO:0000256" key="4">
    <source>
        <dbReference type="ARBA" id="ARBA00022989"/>
    </source>
</evidence>
<evidence type="ECO:0000256" key="2">
    <source>
        <dbReference type="ARBA" id="ARBA00022475"/>
    </source>
</evidence>
<feature type="domain" description="ABC3 transporter permease C-terminal" evidence="8">
    <location>
        <begin position="699"/>
        <end position="810"/>
    </location>
</feature>
<protein>
    <submittedName>
        <fullName evidence="10">ABC transporter permease</fullName>
    </submittedName>
</protein>
<evidence type="ECO:0000313" key="10">
    <source>
        <dbReference type="EMBL" id="XAE44881.1"/>
    </source>
</evidence>
<dbReference type="Pfam" id="PF02687">
    <property type="entry name" value="FtsX"/>
    <property type="match status" value="2"/>
</dbReference>
<evidence type="ECO:0000259" key="9">
    <source>
        <dbReference type="Pfam" id="PF12704"/>
    </source>
</evidence>
<dbReference type="PANTHER" id="PTHR30572">
    <property type="entry name" value="MEMBRANE COMPONENT OF TRANSPORTER-RELATED"/>
    <property type="match status" value="1"/>
</dbReference>
<dbReference type="PANTHER" id="PTHR30572:SF18">
    <property type="entry name" value="ABC-TYPE MACROLIDE FAMILY EXPORT SYSTEM PERMEASE COMPONENT 2"/>
    <property type="match status" value="1"/>
</dbReference>
<evidence type="ECO:0000256" key="3">
    <source>
        <dbReference type="ARBA" id="ARBA00022692"/>
    </source>
</evidence>
<evidence type="ECO:0000256" key="1">
    <source>
        <dbReference type="ARBA" id="ARBA00004651"/>
    </source>
</evidence>
<gene>
    <name evidence="10" type="ORF">AAC691_10895</name>
</gene>
<feature type="transmembrane region" description="Helical" evidence="7">
    <location>
        <begin position="380"/>
        <end position="409"/>
    </location>
</feature>
<dbReference type="Pfam" id="PF12704">
    <property type="entry name" value="MacB_PCD"/>
    <property type="match status" value="2"/>
</dbReference>
<feature type="transmembrane region" description="Helical" evidence="7">
    <location>
        <begin position="738"/>
        <end position="761"/>
    </location>
</feature>
<keyword evidence="5 7" id="KW-0472">Membrane</keyword>
<feature type="domain" description="MacB-like periplasmic core" evidence="9">
    <location>
        <begin position="441"/>
        <end position="649"/>
    </location>
</feature>
<feature type="transmembrane region" description="Helical" evidence="7">
    <location>
        <begin position="294"/>
        <end position="313"/>
    </location>
</feature>
<feature type="transmembrane region" description="Helical" evidence="7">
    <location>
        <begin position="430"/>
        <end position="452"/>
    </location>
</feature>
<evidence type="ECO:0000259" key="8">
    <source>
        <dbReference type="Pfam" id="PF02687"/>
    </source>
</evidence>
<keyword evidence="11" id="KW-1185">Reference proteome</keyword>
<dbReference type="EMBL" id="CP152276">
    <property type="protein sequence ID" value="XAE44881.1"/>
    <property type="molecule type" value="Genomic_DNA"/>
</dbReference>
<feature type="transmembrane region" description="Helical" evidence="7">
    <location>
        <begin position="781"/>
        <end position="799"/>
    </location>
</feature>
<accession>A0ABZ3DBL0</accession>
<comment type="subcellular location">
    <subcellularLocation>
        <location evidence="1">Cell membrane</location>
        <topology evidence="1">Multi-pass membrane protein</topology>
    </subcellularLocation>
</comment>
<feature type="region of interest" description="Disordered" evidence="6">
    <location>
        <begin position="503"/>
        <end position="524"/>
    </location>
</feature>
<sequence>MLIANALVAFYRSTLRHRLYVALNIAGLGLGIAVFLVLSLVARYEYGFDRAVPDAADIYRLDEIWNLPGRTLIHAPEVSFMAFDPLRTDFPQIRAATRLAPRRAAIDTGHGDPVTIPVDFVDPGFLDVFSLALRDGTAGDALAAPDRVAVSESTARRLFGTVRARGRRIFITVDDRRTLYTVSAVFRDVPRDRTLRPDLLAAFPQAMKDVMPAFHIWESSSGQIWLRFRSAADANALAAGLPDFVRRRASMPPQLQSGWYKLALMPLLDAHFRDLHLYGGDDDGNSADRRVVDALQIVGVLALVAAAINYVNLATARAGLRAREVALRKVLGATRPHLLAQFLAESILLLIPCAVLGLALTEIALPFVDGLGGWSVRIDYLWLIPRLVAIVLVVGIAAGLYPALVLSGYRPAAVLAAARQPAGGRMGRRLRNALVVMQFSFAVAFAICTLVVNAQASFLRQADRGFRQDRLFLVSLESSRKIDARQQSIMDHFRALPGVRSVTLSDRQPRPNSQSNDTFKRADRPQTDPLLTVEWVGRDYVRTYGATLLAGRWFDAAHGQDTALKPGYADGTPATASIVINEQASRTLGFSDPSQALGHVLIKGQIRFVIIGVTRDVRFRSPRAPVDPQVYLRTDDMVPFAVIAVRADSVPPQVMLDRLQAAWRTLAPDMPFMGEAAATRLAPYFQPDARRGQLFTLGAVVAVAIACIGLYGLSSFSAARRIHEIGIRKTLGANTRQVLALLIGQFLRPVLLANLIAWPAAWVAMRGWLAGFDERVGLSPLQFATVSLLAALLSLLTILGQTIRVARAEPAKALRHE</sequence>
<dbReference type="InterPro" id="IPR050250">
    <property type="entry name" value="Macrolide_Exporter_MacB"/>
</dbReference>
<feature type="transmembrane region" description="Helical" evidence="7">
    <location>
        <begin position="21"/>
        <end position="42"/>
    </location>
</feature>
<evidence type="ECO:0000256" key="6">
    <source>
        <dbReference type="SAM" id="MobiDB-lite"/>
    </source>
</evidence>
<reference evidence="10 11" key="1">
    <citation type="submission" date="2024-04" db="EMBL/GenBank/DDBJ databases">
        <title>Complete genome sequence of Nguyenibacter vanlangesis HBCM-1154, a strain capable of nitrogen fixation, IAA production, and phosphorus solubilization isolated from sugarcane soil.</title>
        <authorList>
            <person name="MY HANH P."/>
        </authorList>
    </citation>
    <scope>NUCLEOTIDE SEQUENCE [LARGE SCALE GENOMIC DNA]</scope>
    <source>
        <strain evidence="10 11">HBCM 1154</strain>
    </source>
</reference>
<dbReference type="RefSeq" id="WP_342630074.1">
    <property type="nucleotide sequence ID" value="NZ_CP152276.1"/>
</dbReference>
<feature type="transmembrane region" description="Helical" evidence="7">
    <location>
        <begin position="338"/>
        <end position="360"/>
    </location>
</feature>
<feature type="domain" description="MacB-like periplasmic core" evidence="9">
    <location>
        <begin position="22"/>
        <end position="241"/>
    </location>
</feature>
<evidence type="ECO:0000256" key="7">
    <source>
        <dbReference type="SAM" id="Phobius"/>
    </source>
</evidence>
<organism evidence="10 11">
    <name type="scientific">Nguyenibacter vanlangensis</name>
    <dbReference type="NCBI Taxonomy" id="1216886"/>
    <lineage>
        <taxon>Bacteria</taxon>
        <taxon>Pseudomonadati</taxon>
        <taxon>Pseudomonadota</taxon>
        <taxon>Alphaproteobacteria</taxon>
        <taxon>Acetobacterales</taxon>
        <taxon>Acetobacteraceae</taxon>
        <taxon>Nguyenibacter</taxon>
    </lineage>
</organism>